<dbReference type="RefSeq" id="WP_110458446.1">
    <property type="nucleotide sequence ID" value="NZ_BPFB01000001.1"/>
</dbReference>
<dbReference type="InterPro" id="IPR036429">
    <property type="entry name" value="SpoA-like_sf"/>
</dbReference>
<sequence>MKTTTKSRLLKAGSGHKVRPVMLVQEKLARARLLQQLILSRRPLLDAINTVLAPLTRNGHGAVYNVTLTEQDSPLQPESYHAWFVCRYQQKTLGWWRIDSCTLDQLASCYYGSLATPLSSPLREPSQSEFRLVKNLLLQALSALPMGKIDPEQVELELVKPPMSLDAPAVWSIDLGKERCVAPMLFCMAEHLLGLMSEQPKESVANKDLAKKLELWLQQLPIKLQMTLGQHAMPVRSLNQLNVGDILPMNLNPKGQLNVGNRPLFQASVHSHEGQMVAKLTQDIFQHEDSNIG</sequence>
<comment type="caution">
    <text evidence="2">The sequence shown here is derived from an EMBL/GenBank/DDBJ whole genome shotgun (WGS) entry which is preliminary data.</text>
</comment>
<evidence type="ECO:0000313" key="2">
    <source>
        <dbReference type="EMBL" id="GIU41455.1"/>
    </source>
</evidence>
<proteinExistence type="predicted"/>
<dbReference type="SUPFAM" id="SSF101801">
    <property type="entry name" value="Surface presentation of antigens (SPOA)"/>
    <property type="match status" value="1"/>
</dbReference>
<keyword evidence="3" id="KW-1185">Reference proteome</keyword>
<organism evidence="2 3">
    <name type="scientific">Shewanella algidipiscicola</name>
    <dbReference type="NCBI Taxonomy" id="614070"/>
    <lineage>
        <taxon>Bacteria</taxon>
        <taxon>Pseudomonadati</taxon>
        <taxon>Pseudomonadota</taxon>
        <taxon>Gammaproteobacteria</taxon>
        <taxon>Alteromonadales</taxon>
        <taxon>Shewanellaceae</taxon>
        <taxon>Shewanella</taxon>
    </lineage>
</organism>
<dbReference type="Gene3D" id="2.30.330.10">
    <property type="entry name" value="SpoA-like"/>
    <property type="match status" value="1"/>
</dbReference>
<feature type="domain" description="Flagellar motor switch protein FliN-like C-terminal" evidence="1">
    <location>
        <begin position="217"/>
        <end position="282"/>
    </location>
</feature>
<evidence type="ECO:0000259" key="1">
    <source>
        <dbReference type="Pfam" id="PF01052"/>
    </source>
</evidence>
<dbReference type="EMBL" id="BPFB01000001">
    <property type="protein sequence ID" value="GIU41455.1"/>
    <property type="molecule type" value="Genomic_DNA"/>
</dbReference>
<name>A0ABQ4P1S1_9GAMM</name>
<reference evidence="2 3" key="1">
    <citation type="submission" date="2021-05" db="EMBL/GenBank/DDBJ databases">
        <title>Molecular characterization for Shewanella algae harboring chromosomal blaOXA-55-like strains isolated from clinical and environment sample.</title>
        <authorList>
            <person name="Ohama Y."/>
            <person name="Aoki K."/>
            <person name="Harada S."/>
            <person name="Moriya K."/>
            <person name="Ishii Y."/>
            <person name="Tateda K."/>
        </authorList>
    </citation>
    <scope>NUCLEOTIDE SEQUENCE [LARGE SCALE GENOMIC DNA]</scope>
    <source>
        <strain evidence="2 3">LMG 23746</strain>
    </source>
</reference>
<dbReference type="Pfam" id="PF01052">
    <property type="entry name" value="FliMN_C"/>
    <property type="match status" value="1"/>
</dbReference>
<protein>
    <recommendedName>
        <fullName evidence="1">Flagellar motor switch protein FliN-like C-terminal domain-containing protein</fullName>
    </recommendedName>
</protein>
<evidence type="ECO:0000313" key="3">
    <source>
        <dbReference type="Proteomes" id="UP000761574"/>
    </source>
</evidence>
<gene>
    <name evidence="2" type="ORF">TUM4630_00080</name>
</gene>
<dbReference type="Proteomes" id="UP000761574">
    <property type="component" value="Unassembled WGS sequence"/>
</dbReference>
<dbReference type="InterPro" id="IPR001543">
    <property type="entry name" value="FliN-like_C"/>
</dbReference>
<accession>A0ABQ4P1S1</accession>